<keyword evidence="4" id="KW-1185">Reference proteome</keyword>
<dbReference type="AlphaFoldDB" id="A0A3G6T8X8"/>
<dbReference type="PANTHER" id="PTHR30349:SF64">
    <property type="entry name" value="PROPHAGE INTEGRASE INTD-RELATED"/>
    <property type="match status" value="1"/>
</dbReference>
<evidence type="ECO:0000313" key="3">
    <source>
        <dbReference type="EMBL" id="AZB24303.1"/>
    </source>
</evidence>
<dbReference type="PANTHER" id="PTHR30349">
    <property type="entry name" value="PHAGE INTEGRASE-RELATED"/>
    <property type="match status" value="1"/>
</dbReference>
<dbReference type="PROSITE" id="PS51898">
    <property type="entry name" value="TYR_RECOMBINASE"/>
    <property type="match status" value="1"/>
</dbReference>
<organism evidence="3 4">
    <name type="scientific">Chryseobacterium bernardetii</name>
    <dbReference type="NCBI Taxonomy" id="1241978"/>
    <lineage>
        <taxon>Bacteria</taxon>
        <taxon>Pseudomonadati</taxon>
        <taxon>Bacteroidota</taxon>
        <taxon>Flavobacteriia</taxon>
        <taxon>Flavobacteriales</taxon>
        <taxon>Weeksellaceae</taxon>
        <taxon>Chryseobacterium group</taxon>
        <taxon>Chryseobacterium</taxon>
    </lineage>
</organism>
<dbReference type="Pfam" id="PF00589">
    <property type="entry name" value="Phage_integrase"/>
    <property type="match status" value="1"/>
</dbReference>
<dbReference type="InterPro" id="IPR050090">
    <property type="entry name" value="Tyrosine_recombinase_XerCD"/>
</dbReference>
<dbReference type="Proteomes" id="UP000271193">
    <property type="component" value="Chromosome"/>
</dbReference>
<sequence length="342" mass="40933">MIHRKKEFIYESEFAPYINSFLLEKERKGQLKSDMLKNFMLEFDRFFQEYNITDLQITEDVILLWKSTRINDNDRNLYHKYIAWKHFCSYLCSLEIGSYIPRIPKAGRQNNYIPYIFTAEEIKLIFETVDKLRISKNRNITPMFAMPALCRLLYSTGMRISEALSLKNEDLDFNKRIIHINKTKNEQQRLAVMTDSLFAVLQEYKNFKELIPVNKINSNEKYFFVTQLGKPCHKTNVRFWFQKVLYCADIPRHTYVNRPRIHDLRHTAAVHGFQKLISQGMGIHCSLPLISIFLGHKHIKSTEQYVRWTSQMFPDLIEKQKIMSFVFPEMKFIKKNDYDGFW</sequence>
<dbReference type="InterPro" id="IPR002104">
    <property type="entry name" value="Integrase_catalytic"/>
</dbReference>
<protein>
    <recommendedName>
        <fullName evidence="2">Tyr recombinase domain-containing protein</fullName>
    </recommendedName>
</protein>
<dbReference type="RefSeq" id="WP_123869418.1">
    <property type="nucleotide sequence ID" value="NZ_CP033932.1"/>
</dbReference>
<dbReference type="KEGG" id="cben:EG339_06610"/>
<reference evidence="4" key="1">
    <citation type="submission" date="2018-11" db="EMBL/GenBank/DDBJ databases">
        <title>Proposal to divide the Flavobacteriaceae and reorganize its genera based on Amino Acid Identity values calculated from whole genome sequences.</title>
        <authorList>
            <person name="Nicholson A.C."/>
            <person name="Gulvik C.A."/>
            <person name="Whitney A.M."/>
            <person name="Humrighouse B.W."/>
            <person name="Bell M."/>
            <person name="Holmes B."/>
            <person name="Steigerwalt A.G."/>
            <person name="Villarma A."/>
            <person name="Sheth M."/>
            <person name="Batra D."/>
            <person name="Pryor J."/>
            <person name="Bernardet J.-F."/>
            <person name="Hugo C."/>
            <person name="Kampfer P."/>
            <person name="Newman J."/>
            <person name="McQuiston J.R."/>
        </authorList>
    </citation>
    <scope>NUCLEOTIDE SEQUENCE [LARGE SCALE GENOMIC DNA]</scope>
    <source>
        <strain evidence="4">G0229</strain>
    </source>
</reference>
<dbReference type="EMBL" id="CP033932">
    <property type="protein sequence ID" value="AZB24303.1"/>
    <property type="molecule type" value="Genomic_DNA"/>
</dbReference>
<dbReference type="SUPFAM" id="SSF56349">
    <property type="entry name" value="DNA breaking-rejoining enzymes"/>
    <property type="match status" value="1"/>
</dbReference>
<evidence type="ECO:0000313" key="4">
    <source>
        <dbReference type="Proteomes" id="UP000271193"/>
    </source>
</evidence>
<dbReference type="InterPro" id="IPR013762">
    <property type="entry name" value="Integrase-like_cat_sf"/>
</dbReference>
<name>A0A3G6T8X8_9FLAO</name>
<dbReference type="GO" id="GO:0003677">
    <property type="term" value="F:DNA binding"/>
    <property type="evidence" value="ECO:0007669"/>
    <property type="project" value="InterPro"/>
</dbReference>
<accession>A0A3G6T8X8</accession>
<gene>
    <name evidence="3" type="ORF">EG339_06610</name>
</gene>
<dbReference type="GO" id="GO:0015074">
    <property type="term" value="P:DNA integration"/>
    <property type="evidence" value="ECO:0007669"/>
    <property type="project" value="InterPro"/>
</dbReference>
<keyword evidence="1" id="KW-0233">DNA recombination</keyword>
<dbReference type="GeneID" id="99064482"/>
<dbReference type="InterPro" id="IPR011010">
    <property type="entry name" value="DNA_brk_join_enz"/>
</dbReference>
<feature type="domain" description="Tyr recombinase" evidence="2">
    <location>
        <begin position="112"/>
        <end position="318"/>
    </location>
</feature>
<dbReference type="GO" id="GO:0006310">
    <property type="term" value="P:DNA recombination"/>
    <property type="evidence" value="ECO:0007669"/>
    <property type="project" value="UniProtKB-KW"/>
</dbReference>
<proteinExistence type="predicted"/>
<evidence type="ECO:0000259" key="2">
    <source>
        <dbReference type="PROSITE" id="PS51898"/>
    </source>
</evidence>
<dbReference type="Gene3D" id="1.10.443.10">
    <property type="entry name" value="Intergrase catalytic core"/>
    <property type="match status" value="1"/>
</dbReference>
<evidence type="ECO:0000256" key="1">
    <source>
        <dbReference type="ARBA" id="ARBA00023172"/>
    </source>
</evidence>